<evidence type="ECO:0000256" key="5">
    <source>
        <dbReference type="ARBA" id="ARBA00023136"/>
    </source>
</evidence>
<evidence type="ECO:0000313" key="10">
    <source>
        <dbReference type="EMBL" id="KAK3611665.1"/>
    </source>
</evidence>
<dbReference type="PRINTS" id="PR00237">
    <property type="entry name" value="GPCRRHODOPSN"/>
</dbReference>
<evidence type="ECO:0000256" key="3">
    <source>
        <dbReference type="ARBA" id="ARBA00022989"/>
    </source>
</evidence>
<keyword evidence="4" id="KW-0297">G-protein coupled receptor</keyword>
<comment type="subcellular location">
    <subcellularLocation>
        <location evidence="1">Membrane</location>
        <topology evidence="1">Multi-pass membrane protein</topology>
    </subcellularLocation>
</comment>
<keyword evidence="11" id="KW-1185">Reference proteome</keyword>
<accession>A0AAE0TKM6</accession>
<comment type="caution">
    <text evidence="10">The sequence shown here is derived from an EMBL/GenBank/DDBJ whole genome shotgun (WGS) entry which is preliminary data.</text>
</comment>
<dbReference type="Pfam" id="PF00001">
    <property type="entry name" value="7tm_1"/>
    <property type="match status" value="1"/>
</dbReference>
<evidence type="ECO:0000256" key="7">
    <source>
        <dbReference type="ARBA" id="ARBA00023224"/>
    </source>
</evidence>
<dbReference type="PROSITE" id="PS50262">
    <property type="entry name" value="G_PROTEIN_RECEP_F1_2"/>
    <property type="match status" value="1"/>
</dbReference>
<keyword evidence="7" id="KW-0807">Transducer</keyword>
<feature type="transmembrane region" description="Helical" evidence="8">
    <location>
        <begin position="151"/>
        <end position="172"/>
    </location>
</feature>
<dbReference type="Proteomes" id="UP001195483">
    <property type="component" value="Unassembled WGS sequence"/>
</dbReference>
<evidence type="ECO:0000256" key="8">
    <source>
        <dbReference type="SAM" id="Phobius"/>
    </source>
</evidence>
<feature type="transmembrane region" description="Helical" evidence="8">
    <location>
        <begin position="204"/>
        <end position="230"/>
    </location>
</feature>
<dbReference type="PANTHER" id="PTHR24238:SF47">
    <property type="entry name" value="ECDYSTEROIDS_DOPAMINE RECEPTOR-RELATED"/>
    <property type="match status" value="1"/>
</dbReference>
<name>A0AAE0TKM6_9BIVA</name>
<dbReference type="InterPro" id="IPR017452">
    <property type="entry name" value="GPCR_Rhodpsn_7TM"/>
</dbReference>
<protein>
    <recommendedName>
        <fullName evidence="9">G-protein coupled receptors family 1 profile domain-containing protein</fullName>
    </recommendedName>
</protein>
<sequence length="539" mass="61951">MAEICQEFDKENFKSLVNLSYLTAQDLTEDVRRTVLPLTIFIMIEAAFGFFGNVLILYVYFRKYPKCNFRTFILFLSFTDLTSCVTTLPGEAFTQWNWYNFEDYEWICKTKSFFNVYTACNSGLALLFLAFDRYRKVCRPLEWQIRPSVAVRACIVATGLSAMVASPFFILWGAQQYKMETRGVTVEVTACEKDERYENTWYPIVYTSVAFIAPVIVIMMIASVLSILVVKKIFCKMNGLPKINGRWDPNAKRCNKYSLRKTASEYRTNSKTHLTESFCCSCNGYSAPNLGKGENFTNLIDNGHEVSVFPRVQKSNLTEWSEIRTSIHTSLRKCRFSLSRNDKQHLPEENILRNDKRHHSFSSMHDFCKINECSLDFKGNKIDSKTTSSINQRCLFYLPDDGTSCDLVESEHSGPSKSALHLCRTRSDADMTLKYYAFCLSKTFEISPEIVLYSKRNHDQLKEYRCCTGHLVFKQKSCPSLLATSDRDMNKLHKTTGQPSGQFSDETRGDPRFRNGIKGILRSMACVIKSVMCELLEVE</sequence>
<dbReference type="PANTHER" id="PTHR24238">
    <property type="entry name" value="G-PROTEIN COUPLED RECEPTOR"/>
    <property type="match status" value="1"/>
</dbReference>
<feature type="transmembrane region" description="Helical" evidence="8">
    <location>
        <begin position="72"/>
        <end position="93"/>
    </location>
</feature>
<proteinExistence type="predicted"/>
<evidence type="ECO:0000256" key="4">
    <source>
        <dbReference type="ARBA" id="ARBA00023040"/>
    </source>
</evidence>
<dbReference type="GO" id="GO:0016020">
    <property type="term" value="C:membrane"/>
    <property type="evidence" value="ECO:0007669"/>
    <property type="project" value="UniProtKB-SubCell"/>
</dbReference>
<dbReference type="Gene3D" id="1.20.1070.10">
    <property type="entry name" value="Rhodopsin 7-helix transmembrane proteins"/>
    <property type="match status" value="1"/>
</dbReference>
<evidence type="ECO:0000256" key="1">
    <source>
        <dbReference type="ARBA" id="ARBA00004141"/>
    </source>
</evidence>
<feature type="transmembrane region" description="Helical" evidence="8">
    <location>
        <begin position="113"/>
        <end position="131"/>
    </location>
</feature>
<feature type="transmembrane region" description="Helical" evidence="8">
    <location>
        <begin position="35"/>
        <end position="60"/>
    </location>
</feature>
<evidence type="ECO:0000259" key="9">
    <source>
        <dbReference type="PROSITE" id="PS50262"/>
    </source>
</evidence>
<reference evidence="10" key="3">
    <citation type="submission" date="2023-05" db="EMBL/GenBank/DDBJ databases">
        <authorList>
            <person name="Smith C.H."/>
        </authorList>
    </citation>
    <scope>NUCLEOTIDE SEQUENCE</scope>
    <source>
        <strain evidence="10">CHS0354</strain>
        <tissue evidence="10">Mantle</tissue>
    </source>
</reference>
<reference evidence="10" key="2">
    <citation type="journal article" date="2021" name="Genome Biol. Evol.">
        <title>Developing a high-quality reference genome for a parasitic bivalve with doubly uniparental inheritance (Bivalvia: Unionida).</title>
        <authorList>
            <person name="Smith C.H."/>
        </authorList>
    </citation>
    <scope>NUCLEOTIDE SEQUENCE</scope>
    <source>
        <strain evidence="10">CHS0354</strain>
        <tissue evidence="10">Mantle</tissue>
    </source>
</reference>
<keyword evidence="6" id="KW-0675">Receptor</keyword>
<keyword evidence="5 8" id="KW-0472">Membrane</keyword>
<keyword evidence="3 8" id="KW-1133">Transmembrane helix</keyword>
<dbReference type="CDD" id="cd00637">
    <property type="entry name" value="7tm_classA_rhodopsin-like"/>
    <property type="match status" value="1"/>
</dbReference>
<dbReference type="GO" id="GO:0004930">
    <property type="term" value="F:G protein-coupled receptor activity"/>
    <property type="evidence" value="ECO:0007669"/>
    <property type="project" value="UniProtKB-KW"/>
</dbReference>
<gene>
    <name evidence="10" type="ORF">CHS0354_012037</name>
</gene>
<keyword evidence="2 8" id="KW-0812">Transmembrane</keyword>
<dbReference type="InterPro" id="IPR000276">
    <property type="entry name" value="GPCR_Rhodpsn"/>
</dbReference>
<evidence type="ECO:0000256" key="2">
    <source>
        <dbReference type="ARBA" id="ARBA00022692"/>
    </source>
</evidence>
<dbReference type="EMBL" id="JAEAOA010000741">
    <property type="protein sequence ID" value="KAK3611665.1"/>
    <property type="molecule type" value="Genomic_DNA"/>
</dbReference>
<reference evidence="10" key="1">
    <citation type="journal article" date="2021" name="Genome Biol. Evol.">
        <title>A High-Quality Reference Genome for a Parasitic Bivalve with Doubly Uniparental Inheritance (Bivalvia: Unionida).</title>
        <authorList>
            <person name="Smith C.H."/>
        </authorList>
    </citation>
    <scope>NUCLEOTIDE SEQUENCE</scope>
    <source>
        <strain evidence="10">CHS0354</strain>
    </source>
</reference>
<evidence type="ECO:0000313" key="11">
    <source>
        <dbReference type="Proteomes" id="UP001195483"/>
    </source>
</evidence>
<evidence type="ECO:0000256" key="6">
    <source>
        <dbReference type="ARBA" id="ARBA00023170"/>
    </source>
</evidence>
<feature type="domain" description="G-protein coupled receptors family 1 profile" evidence="9">
    <location>
        <begin position="52"/>
        <end position="232"/>
    </location>
</feature>
<organism evidence="10 11">
    <name type="scientific">Potamilus streckersoni</name>
    <dbReference type="NCBI Taxonomy" id="2493646"/>
    <lineage>
        <taxon>Eukaryota</taxon>
        <taxon>Metazoa</taxon>
        <taxon>Spiralia</taxon>
        <taxon>Lophotrochozoa</taxon>
        <taxon>Mollusca</taxon>
        <taxon>Bivalvia</taxon>
        <taxon>Autobranchia</taxon>
        <taxon>Heteroconchia</taxon>
        <taxon>Palaeoheterodonta</taxon>
        <taxon>Unionida</taxon>
        <taxon>Unionoidea</taxon>
        <taxon>Unionidae</taxon>
        <taxon>Ambleminae</taxon>
        <taxon>Lampsilini</taxon>
        <taxon>Potamilus</taxon>
    </lineage>
</organism>
<dbReference type="AlphaFoldDB" id="A0AAE0TKM6"/>
<dbReference type="SUPFAM" id="SSF81321">
    <property type="entry name" value="Family A G protein-coupled receptor-like"/>
    <property type="match status" value="1"/>
</dbReference>